<name>G0WGJ8_NAUDC</name>
<keyword evidence="4" id="KW-1185">Reference proteome</keyword>
<dbReference type="Pfam" id="PF11496">
    <property type="entry name" value="HDA2-3"/>
    <property type="match status" value="1"/>
</dbReference>
<proteinExistence type="predicted"/>
<dbReference type="SUPFAM" id="SSF52540">
    <property type="entry name" value="P-loop containing nucleoside triphosphate hydrolases"/>
    <property type="match status" value="1"/>
</dbReference>
<evidence type="ECO:0000256" key="1">
    <source>
        <dbReference type="SAM" id="Coils"/>
    </source>
</evidence>
<dbReference type="Gene3D" id="3.40.50.12360">
    <property type="match status" value="1"/>
</dbReference>
<accession>G0WGJ8</accession>
<dbReference type="AlphaFoldDB" id="G0WGJ8"/>
<dbReference type="RefSeq" id="XP_003672169.1">
    <property type="nucleotide sequence ID" value="XM_003672121.1"/>
</dbReference>
<evidence type="ECO:0000313" key="4">
    <source>
        <dbReference type="Proteomes" id="UP000000689"/>
    </source>
</evidence>
<dbReference type="GO" id="GO:0003682">
    <property type="term" value="F:chromatin binding"/>
    <property type="evidence" value="ECO:0007669"/>
    <property type="project" value="EnsemblFungi"/>
</dbReference>
<sequence>MDLLKILDTKPIPSIADARTLGVSGNTSGDYWLPTTMSLYQKELTDQIVSLHYSDILRYFETEDYKEDVVLESMRTMCTNSELVSTHPFLLIDHFLPKSLITKDVPLHMVETSGKFAALRDLINLVQEYETNTAIVCRPGRTMDLLEALLLGNKVNIKRYDGNSIKSKQKPKSHSCICHIFPSKNWDKSKFPIKDPNQFDMLIALDNTVATNDADIQQILKHLRNGRGKTAKAPIVRLITINSIDHCSAYFGKKYGKSSEKYLEKVTAAVVILRDRVGTLPPDLRPIYAQNLNYLLDWLEDPSIPWPLPDMYPIKDYTSMDVERSLLTEVHYTQVEDDLEEAFATKKRGRQKQDKGNIQTTTKKIPFYNTKRVKNQYSTNPLKQDMSQLTGISTGDDSSDVDYHLSSGIITHKLLQSIGDKYKAIELQRQELNDYKSLNPIQNSHIDLYNDERSKINAKYSNSMTKLRVNTDSVNKMEKEISNYKEIISKLERQFEKHLQDLGEKGGDYNKLRELYVSKLEVCDAIEKSEDVNKFRESENEYMQKEIERAEKSIADLQKETESTVHEITTSEISIKETIDKNAMEKDGLLQKIDEMQNVLRIEKSEYLNLKNDMSSVQERLSNIPTPRIRPTGNKR</sequence>
<feature type="coiled-coil region" evidence="1">
    <location>
        <begin position="474"/>
        <end position="501"/>
    </location>
</feature>
<dbReference type="HOGENOM" id="CLU_026579_0_0_1"/>
<dbReference type="GO" id="GO:0000122">
    <property type="term" value="P:negative regulation of transcription by RNA polymerase II"/>
    <property type="evidence" value="ECO:0007669"/>
    <property type="project" value="EnsemblFungi"/>
</dbReference>
<dbReference type="Proteomes" id="UP000000689">
    <property type="component" value="Chromosome 10"/>
</dbReference>
<organism evidence="3 4">
    <name type="scientific">Naumovozyma dairenensis (strain ATCC 10597 / BCRC 20456 / CBS 421 / NBRC 0211 / NRRL Y-12639)</name>
    <name type="common">Saccharomyces dairenensis</name>
    <dbReference type="NCBI Taxonomy" id="1071378"/>
    <lineage>
        <taxon>Eukaryota</taxon>
        <taxon>Fungi</taxon>
        <taxon>Dikarya</taxon>
        <taxon>Ascomycota</taxon>
        <taxon>Saccharomycotina</taxon>
        <taxon>Saccharomycetes</taxon>
        <taxon>Saccharomycetales</taxon>
        <taxon>Saccharomycetaceae</taxon>
        <taxon>Naumovozyma</taxon>
    </lineage>
</organism>
<dbReference type="STRING" id="1071378.G0WGJ8"/>
<dbReference type="GO" id="GO:0003677">
    <property type="term" value="F:DNA binding"/>
    <property type="evidence" value="ECO:0007669"/>
    <property type="project" value="EnsemblFungi"/>
</dbReference>
<protein>
    <recommendedName>
        <fullName evidence="5">HDA1 complex subunit 3</fullName>
    </recommendedName>
</protein>
<dbReference type="OMA" id="GDYWLPT"/>
<dbReference type="InterPro" id="IPR027417">
    <property type="entry name" value="P-loop_NTPase"/>
</dbReference>
<evidence type="ECO:0000256" key="2">
    <source>
        <dbReference type="SAM" id="MobiDB-lite"/>
    </source>
</evidence>
<dbReference type="OrthoDB" id="3647690at2759"/>
<evidence type="ECO:0000313" key="3">
    <source>
        <dbReference type="EMBL" id="CCD26926.1"/>
    </source>
</evidence>
<dbReference type="GO" id="GO:0070823">
    <property type="term" value="C:HDA1 complex"/>
    <property type="evidence" value="ECO:0007669"/>
    <property type="project" value="EnsemblFungi"/>
</dbReference>
<dbReference type="PRINTS" id="PR02093">
    <property type="entry name" value="HDA1SUBUNIT3"/>
</dbReference>
<feature type="compositionally biased region" description="Polar residues" evidence="2">
    <location>
        <begin position="615"/>
        <end position="625"/>
    </location>
</feature>
<dbReference type="InterPro" id="IPR038609">
    <property type="entry name" value="HDA1_su2/3_sf"/>
</dbReference>
<dbReference type="eggNOG" id="ENOG502QT9V">
    <property type="taxonomic scope" value="Eukaryota"/>
</dbReference>
<reference evidence="3 4" key="1">
    <citation type="journal article" date="2011" name="Proc. Natl. Acad. Sci. U.S.A.">
        <title>Evolutionary erosion of yeast sex chromosomes by mating-type switching accidents.</title>
        <authorList>
            <person name="Gordon J.L."/>
            <person name="Armisen D."/>
            <person name="Proux-Wera E."/>
            <person name="Oheigeartaigh S.S."/>
            <person name="Byrne K.P."/>
            <person name="Wolfe K.H."/>
        </authorList>
    </citation>
    <scope>NUCLEOTIDE SEQUENCE [LARGE SCALE GENOMIC DNA]</scope>
    <source>
        <strain evidence="4">ATCC 10597 / BCRC 20456 / CBS 421 / NBRC 0211 / NRRL Y-12639</strain>
    </source>
</reference>
<dbReference type="InterPro" id="IPR021006">
    <property type="entry name" value="Hda2/3"/>
</dbReference>
<dbReference type="GO" id="GO:0004407">
    <property type="term" value="F:histone deacetylase activity"/>
    <property type="evidence" value="ECO:0007669"/>
    <property type="project" value="EnsemblFungi"/>
</dbReference>
<gene>
    <name evidence="3" type="primary">NDAI0J00340</name>
    <name evidence="3" type="ordered locus">NDAI_0J00340</name>
</gene>
<dbReference type="GO" id="GO:0031047">
    <property type="term" value="P:regulatory ncRNA-mediated gene silencing"/>
    <property type="evidence" value="ECO:0007669"/>
    <property type="project" value="EnsemblFungi"/>
</dbReference>
<dbReference type="GeneID" id="11494027"/>
<evidence type="ECO:0008006" key="5">
    <source>
        <dbReference type="Google" id="ProtNLM"/>
    </source>
</evidence>
<dbReference type="KEGG" id="ndi:NDAI_0J00340"/>
<feature type="region of interest" description="Disordered" evidence="2">
    <location>
        <begin position="615"/>
        <end position="636"/>
    </location>
</feature>
<dbReference type="GO" id="GO:0005829">
    <property type="term" value="C:cytosol"/>
    <property type="evidence" value="ECO:0007669"/>
    <property type="project" value="EnsemblFungi"/>
</dbReference>
<dbReference type="EMBL" id="HE580276">
    <property type="protein sequence ID" value="CCD26926.1"/>
    <property type="molecule type" value="Genomic_DNA"/>
</dbReference>
<dbReference type="GO" id="GO:0007059">
    <property type="term" value="P:chromosome segregation"/>
    <property type="evidence" value="ECO:0007669"/>
    <property type="project" value="EnsemblFungi"/>
</dbReference>
<dbReference type="InterPro" id="IPR026216">
    <property type="entry name" value="HDA3"/>
</dbReference>
<keyword evidence="1" id="KW-0175">Coiled coil</keyword>